<dbReference type="PANTHER" id="PTHR19959">
    <property type="entry name" value="KINESIN LIGHT CHAIN"/>
    <property type="match status" value="1"/>
</dbReference>
<protein>
    <submittedName>
        <fullName evidence="1">Uncharacterized protein</fullName>
    </submittedName>
</protein>
<organism evidence="1 2">
    <name type="scientific">Hohenbuehelia grisea</name>
    <dbReference type="NCBI Taxonomy" id="104357"/>
    <lineage>
        <taxon>Eukaryota</taxon>
        <taxon>Fungi</taxon>
        <taxon>Dikarya</taxon>
        <taxon>Basidiomycota</taxon>
        <taxon>Agaricomycotina</taxon>
        <taxon>Agaricomycetes</taxon>
        <taxon>Agaricomycetidae</taxon>
        <taxon>Agaricales</taxon>
        <taxon>Pleurotineae</taxon>
        <taxon>Pleurotaceae</taxon>
        <taxon>Hohenbuehelia</taxon>
    </lineage>
</organism>
<accession>A0ABR3JNA9</accession>
<comment type="caution">
    <text evidence="1">The sequence shown here is derived from an EMBL/GenBank/DDBJ whole genome shotgun (WGS) entry which is preliminary data.</text>
</comment>
<reference evidence="2" key="1">
    <citation type="submission" date="2024-06" db="EMBL/GenBank/DDBJ databases">
        <title>Multi-omics analyses provide insights into the biosynthesis of the anticancer antibiotic pleurotin in Hohenbuehelia grisea.</title>
        <authorList>
            <person name="Weaver J.A."/>
            <person name="Alberti F."/>
        </authorList>
    </citation>
    <scope>NUCLEOTIDE SEQUENCE [LARGE SCALE GENOMIC DNA]</scope>
    <source>
        <strain evidence="2">T-177</strain>
    </source>
</reference>
<name>A0ABR3JNA9_9AGAR</name>
<dbReference type="PANTHER" id="PTHR19959:SF119">
    <property type="entry name" value="FUNGAL LIPASE-LIKE DOMAIN-CONTAINING PROTEIN"/>
    <property type="match status" value="1"/>
</dbReference>
<proteinExistence type="predicted"/>
<dbReference type="Proteomes" id="UP001556367">
    <property type="component" value="Unassembled WGS sequence"/>
</dbReference>
<dbReference type="EMBL" id="JASNQZ010000005">
    <property type="protein sequence ID" value="KAL0957299.1"/>
    <property type="molecule type" value="Genomic_DNA"/>
</dbReference>
<dbReference type="InterPro" id="IPR011990">
    <property type="entry name" value="TPR-like_helical_dom_sf"/>
</dbReference>
<dbReference type="Gene3D" id="1.25.40.10">
    <property type="entry name" value="Tetratricopeptide repeat domain"/>
    <property type="match status" value="3"/>
</dbReference>
<evidence type="ECO:0000313" key="2">
    <source>
        <dbReference type="Proteomes" id="UP001556367"/>
    </source>
</evidence>
<sequence length="740" mass="82217">MKRGRAVAGGFSKRVNRVGDVEDLETAIRHHTEALSIHSSGHPHRGSSLGNLAVALHTRYERVGDVEDLETAIRHHTEALSIHSSGHPDRGSSLGNLAGALSTRYKRVGDVEDLETAIRHHTEALSIHSSGHPDRGSSLGNLAVALSTRYKCVGDVEDLETAIRHHTETLLIRPSGHPDRGSSLDNLAVALHTRYKRVGDVEDLETAIRHHTEALSIHSSGHPDRGSSLGNLAVALSTRYERVGDVEDLETAIRHHTEAFTRYKRVRDVEDLETAIRHHTEALSICPSGHPDRGSSLNNLAVALRNRYERVGDVEDLETAIRHHTEALSIHSSGHPNHGSSLQNLAGALSARYKLLGHASDMNVAIQLCEMSLVHHAPGHPDRASSLAEFASSLWNTTTASSTPTLSRIFDLLREGSEDHIAPLTISLHCAQRWVYYAQKIQDDTQLTIAYTNIINFLRRYLTIGPTLKLQYASLFAAGLRTLPMDAAYHAIQTKNIEQAVEWLDSSRSLLWSEMRRFREELVQSEALGADLVNQFLSLCTDLQRLATAEVQYAPSVSVEKVINSQFQHSLDVPHYDIYPQKRKLLAEYDRLLAVIRTKSGLENFLGSMSFESLKTAAEEGPVIIIRAFSHRPQQPTKSNPIRLSRTHTRHNTLTRGVTHIYADSFYTRYIVFPLYIAPAPRSIPHRARPYTMIPRERAILLPTVPFLVFSIHLDISPPTYTCSLPSVATGSASRLSMCL</sequence>
<gene>
    <name evidence="1" type="ORF">HGRIS_001111</name>
</gene>
<dbReference type="Pfam" id="PF13374">
    <property type="entry name" value="TPR_10"/>
    <property type="match status" value="1"/>
</dbReference>
<dbReference type="SUPFAM" id="SSF48452">
    <property type="entry name" value="TPR-like"/>
    <property type="match status" value="1"/>
</dbReference>
<evidence type="ECO:0000313" key="1">
    <source>
        <dbReference type="EMBL" id="KAL0957299.1"/>
    </source>
</evidence>
<keyword evidence="2" id="KW-1185">Reference proteome</keyword>